<keyword evidence="3" id="KW-1185">Reference proteome</keyword>
<protein>
    <submittedName>
        <fullName evidence="2">Uncharacterized protein</fullName>
    </submittedName>
</protein>
<evidence type="ECO:0000313" key="3">
    <source>
        <dbReference type="Proteomes" id="UP000027195"/>
    </source>
</evidence>
<evidence type="ECO:0000256" key="1">
    <source>
        <dbReference type="SAM" id="MobiDB-lite"/>
    </source>
</evidence>
<organism evidence="2 3">
    <name type="scientific">Botryobasidium botryosum (strain FD-172 SS1)</name>
    <dbReference type="NCBI Taxonomy" id="930990"/>
    <lineage>
        <taxon>Eukaryota</taxon>
        <taxon>Fungi</taxon>
        <taxon>Dikarya</taxon>
        <taxon>Basidiomycota</taxon>
        <taxon>Agaricomycotina</taxon>
        <taxon>Agaricomycetes</taxon>
        <taxon>Cantharellales</taxon>
        <taxon>Botryobasidiaceae</taxon>
        <taxon>Botryobasidium</taxon>
    </lineage>
</organism>
<accession>A0A067M2B0</accession>
<proteinExistence type="predicted"/>
<reference evidence="3" key="1">
    <citation type="journal article" date="2014" name="Proc. Natl. Acad. Sci. U.S.A.">
        <title>Extensive sampling of basidiomycete genomes demonstrates inadequacy of the white-rot/brown-rot paradigm for wood decay fungi.</title>
        <authorList>
            <person name="Riley R."/>
            <person name="Salamov A.A."/>
            <person name="Brown D.W."/>
            <person name="Nagy L.G."/>
            <person name="Floudas D."/>
            <person name="Held B.W."/>
            <person name="Levasseur A."/>
            <person name="Lombard V."/>
            <person name="Morin E."/>
            <person name="Otillar R."/>
            <person name="Lindquist E.A."/>
            <person name="Sun H."/>
            <person name="LaButti K.M."/>
            <person name="Schmutz J."/>
            <person name="Jabbour D."/>
            <person name="Luo H."/>
            <person name="Baker S.E."/>
            <person name="Pisabarro A.G."/>
            <person name="Walton J.D."/>
            <person name="Blanchette R.A."/>
            <person name="Henrissat B."/>
            <person name="Martin F."/>
            <person name="Cullen D."/>
            <person name="Hibbett D.S."/>
            <person name="Grigoriev I.V."/>
        </authorList>
    </citation>
    <scope>NUCLEOTIDE SEQUENCE [LARGE SCALE GENOMIC DNA]</scope>
    <source>
        <strain evidence="3">FD-172 SS1</strain>
    </source>
</reference>
<dbReference type="InParanoid" id="A0A067M2B0"/>
<evidence type="ECO:0000313" key="2">
    <source>
        <dbReference type="EMBL" id="KDQ06017.1"/>
    </source>
</evidence>
<dbReference type="AlphaFoldDB" id="A0A067M2B0"/>
<sequence length="168" mass="18081">MLACSLDGSSSLSPLPPLRETLRSPAKSSPAIAPSQPTTTAYTQNYSPSNVPVVLTPLLTTSLTGYPSSDAPASSPGDGSPSTFWGRLVPVPSGFEWATIPVLPSTNLLRDTIVYTTLDNHILTPFKLRQLIEVLPQTPLRTSWGDAYNGYRCLHAAIRHFTRSAACR</sequence>
<feature type="compositionally biased region" description="Low complexity" evidence="1">
    <location>
        <begin position="23"/>
        <end position="37"/>
    </location>
</feature>
<feature type="compositionally biased region" description="Low complexity" evidence="1">
    <location>
        <begin position="1"/>
        <end position="13"/>
    </location>
</feature>
<name>A0A067M2B0_BOTB1</name>
<gene>
    <name evidence="2" type="ORF">BOTBODRAFT_181993</name>
</gene>
<dbReference type="EMBL" id="KL198162">
    <property type="protein sequence ID" value="KDQ06017.1"/>
    <property type="molecule type" value="Genomic_DNA"/>
</dbReference>
<dbReference type="Proteomes" id="UP000027195">
    <property type="component" value="Unassembled WGS sequence"/>
</dbReference>
<feature type="region of interest" description="Disordered" evidence="1">
    <location>
        <begin position="1"/>
        <end position="46"/>
    </location>
</feature>
<dbReference type="HOGENOM" id="CLU_1586207_0_0_1"/>